<evidence type="ECO:0000313" key="2">
    <source>
        <dbReference type="Proteomes" id="UP000800235"/>
    </source>
</evidence>
<evidence type="ECO:0000313" key="1">
    <source>
        <dbReference type="EMBL" id="KAF2423002.1"/>
    </source>
</evidence>
<dbReference type="AlphaFoldDB" id="A0A9P4TUV7"/>
<protein>
    <submittedName>
        <fullName evidence="1">Uncharacterized protein</fullName>
    </submittedName>
</protein>
<gene>
    <name evidence="1" type="ORF">EJ08DRAFT_462624</name>
</gene>
<accession>A0A9P4TUV7</accession>
<comment type="caution">
    <text evidence="1">The sequence shown here is derived from an EMBL/GenBank/DDBJ whole genome shotgun (WGS) entry which is preliminary data.</text>
</comment>
<dbReference type="Proteomes" id="UP000800235">
    <property type="component" value="Unassembled WGS sequence"/>
</dbReference>
<keyword evidence="2" id="KW-1185">Reference proteome</keyword>
<name>A0A9P4TUV7_9PEZI</name>
<proteinExistence type="predicted"/>
<dbReference type="EMBL" id="MU007086">
    <property type="protein sequence ID" value="KAF2423002.1"/>
    <property type="molecule type" value="Genomic_DNA"/>
</dbReference>
<organism evidence="1 2">
    <name type="scientific">Tothia fuscella</name>
    <dbReference type="NCBI Taxonomy" id="1048955"/>
    <lineage>
        <taxon>Eukaryota</taxon>
        <taxon>Fungi</taxon>
        <taxon>Dikarya</taxon>
        <taxon>Ascomycota</taxon>
        <taxon>Pezizomycotina</taxon>
        <taxon>Dothideomycetes</taxon>
        <taxon>Pleosporomycetidae</taxon>
        <taxon>Venturiales</taxon>
        <taxon>Cylindrosympodiaceae</taxon>
        <taxon>Tothia</taxon>
    </lineage>
</organism>
<reference evidence="1" key="1">
    <citation type="journal article" date="2020" name="Stud. Mycol.">
        <title>101 Dothideomycetes genomes: a test case for predicting lifestyles and emergence of pathogens.</title>
        <authorList>
            <person name="Haridas S."/>
            <person name="Albert R."/>
            <person name="Binder M."/>
            <person name="Bloem J."/>
            <person name="Labutti K."/>
            <person name="Salamov A."/>
            <person name="Andreopoulos B."/>
            <person name="Baker S."/>
            <person name="Barry K."/>
            <person name="Bills G."/>
            <person name="Bluhm B."/>
            <person name="Cannon C."/>
            <person name="Castanera R."/>
            <person name="Culley D."/>
            <person name="Daum C."/>
            <person name="Ezra D."/>
            <person name="Gonzalez J."/>
            <person name="Henrissat B."/>
            <person name="Kuo A."/>
            <person name="Liang C."/>
            <person name="Lipzen A."/>
            <person name="Lutzoni F."/>
            <person name="Magnuson J."/>
            <person name="Mondo S."/>
            <person name="Nolan M."/>
            <person name="Ohm R."/>
            <person name="Pangilinan J."/>
            <person name="Park H.-J."/>
            <person name="Ramirez L."/>
            <person name="Alfaro M."/>
            <person name="Sun H."/>
            <person name="Tritt A."/>
            <person name="Yoshinaga Y."/>
            <person name="Zwiers L.-H."/>
            <person name="Turgeon B."/>
            <person name="Goodwin S."/>
            <person name="Spatafora J."/>
            <person name="Crous P."/>
            <person name="Grigoriev I."/>
        </authorList>
    </citation>
    <scope>NUCLEOTIDE SEQUENCE</scope>
    <source>
        <strain evidence="1">CBS 130266</strain>
    </source>
</reference>
<sequence length="169" mass="18545">MAPCGFIRLTGVWRLGIVGSGNDSFVDLGVLALHLWIHLAVENDVVDWRSGSCKTNIVLQVGDLLLMLLALSAGCVAIEIAFLLQRLDCGIVVLMGLQIMLARVRICLTRLAWWSCCSRCWLSIRSTSRSVKRCLCGGYSVSTMTQMCLHLAPPLFSLTGSDTEGTRER</sequence>